<comment type="cofactor">
    <cofactor evidence="9">
        <name>Mg(2+)</name>
        <dbReference type="ChEBI" id="CHEBI:18420"/>
    </cofactor>
</comment>
<feature type="binding site" evidence="9">
    <location>
        <position position="73"/>
    </location>
    <ligand>
        <name>substrate</name>
    </ligand>
</feature>
<dbReference type="PANTHER" id="PTHR21342:SF1">
    <property type="entry name" value="PHOSPHOPANTETHEINE ADENYLYLTRANSFERASE"/>
    <property type="match status" value="1"/>
</dbReference>
<name>A0A7W4W7G3_9GAMM</name>
<keyword evidence="7 9" id="KW-0173">Coenzyme A biosynthesis</keyword>
<comment type="pathway">
    <text evidence="9">Cofactor biosynthesis; coenzyme A biosynthesis; CoA from (R)-pantothenate: step 4/5.</text>
</comment>
<dbReference type="InterPro" id="IPR014729">
    <property type="entry name" value="Rossmann-like_a/b/a_fold"/>
</dbReference>
<dbReference type="PRINTS" id="PR01020">
    <property type="entry name" value="LPSBIOSNTHSS"/>
</dbReference>
<comment type="function">
    <text evidence="9">Reversibly transfers an adenylyl group from ATP to 4'-phosphopantetheine, yielding dephospho-CoA (dPCoA) and pyrophosphate.</text>
</comment>
<dbReference type="EC" id="2.7.7.3" evidence="9"/>
<dbReference type="GO" id="GO:0005524">
    <property type="term" value="F:ATP binding"/>
    <property type="evidence" value="ECO:0007669"/>
    <property type="project" value="UniProtKB-KW"/>
</dbReference>
<dbReference type="CDD" id="cd02163">
    <property type="entry name" value="PPAT"/>
    <property type="match status" value="1"/>
</dbReference>
<dbReference type="RefSeq" id="WP_183411120.1">
    <property type="nucleotide sequence ID" value="NZ_JACHWY010000003.1"/>
</dbReference>
<comment type="similarity">
    <text evidence="9">Belongs to the bacterial CoaD family.</text>
</comment>
<dbReference type="NCBIfam" id="TIGR00125">
    <property type="entry name" value="cyt_tran_rel"/>
    <property type="match status" value="1"/>
</dbReference>
<evidence type="ECO:0000256" key="2">
    <source>
        <dbReference type="ARBA" id="ARBA00022679"/>
    </source>
</evidence>
<evidence type="ECO:0000313" key="12">
    <source>
        <dbReference type="Proteomes" id="UP000537130"/>
    </source>
</evidence>
<dbReference type="HAMAP" id="MF_00151">
    <property type="entry name" value="PPAT_bact"/>
    <property type="match status" value="1"/>
</dbReference>
<evidence type="ECO:0000256" key="8">
    <source>
        <dbReference type="ARBA" id="ARBA00029346"/>
    </source>
</evidence>
<feature type="binding site" evidence="9">
    <location>
        <begin position="123"/>
        <end position="129"/>
    </location>
    <ligand>
        <name>ATP</name>
        <dbReference type="ChEBI" id="CHEBI:30616"/>
    </ligand>
</feature>
<keyword evidence="6 9" id="KW-0460">Magnesium</keyword>
<keyword evidence="2 9" id="KW-0808">Transferase</keyword>
<feature type="domain" description="Cytidyltransferase-like" evidence="10">
    <location>
        <begin position="5"/>
        <end position="133"/>
    </location>
</feature>
<proteinExistence type="inferred from homology"/>
<keyword evidence="5 9" id="KW-0067">ATP-binding</keyword>
<feature type="binding site" evidence="9">
    <location>
        <position position="98"/>
    </location>
    <ligand>
        <name>ATP</name>
        <dbReference type="ChEBI" id="CHEBI:30616"/>
    </ligand>
</feature>
<feature type="site" description="Transition state stabilizer" evidence="9">
    <location>
        <position position="17"/>
    </location>
</feature>
<accession>A0A7W4W7G3</accession>
<dbReference type="Pfam" id="PF01467">
    <property type="entry name" value="CTP_transf_like"/>
    <property type="match status" value="1"/>
</dbReference>
<feature type="binding site" evidence="9">
    <location>
        <begin position="9"/>
        <end position="10"/>
    </location>
    <ligand>
        <name>ATP</name>
        <dbReference type="ChEBI" id="CHEBI:30616"/>
    </ligand>
</feature>
<evidence type="ECO:0000256" key="7">
    <source>
        <dbReference type="ARBA" id="ARBA00022993"/>
    </source>
</evidence>
<protein>
    <recommendedName>
        <fullName evidence="9">Phosphopantetheine adenylyltransferase</fullName>
        <ecNumber evidence="9">2.7.7.3</ecNumber>
    </recommendedName>
    <alternativeName>
        <fullName evidence="9">Dephospho-CoA pyrophosphorylase</fullName>
    </alternativeName>
    <alternativeName>
        <fullName evidence="9">Pantetheine-phosphate adenylyltransferase</fullName>
        <shortName evidence="9">PPAT</shortName>
    </alternativeName>
</protein>
<sequence>MAGIIYPGTFDPITLGHVDLVRRASKLFDRIIIAVAQSDKKNPLFSLEDRIELCRQCFSDIPGMEYVSFKGLTIDLADRLDCHTFLRGVRAVSDYEYELQLARMNRAMNPKVETLFLTPGEGLSHVSSSLLREVASMGGDVSRFVPPHVLEALNGKFN</sequence>
<dbReference type="EMBL" id="JACHWY010000003">
    <property type="protein sequence ID" value="MBB3048329.1"/>
    <property type="molecule type" value="Genomic_DNA"/>
</dbReference>
<dbReference type="Gene3D" id="3.40.50.620">
    <property type="entry name" value="HUPs"/>
    <property type="match status" value="1"/>
</dbReference>
<evidence type="ECO:0000256" key="6">
    <source>
        <dbReference type="ARBA" id="ARBA00022842"/>
    </source>
</evidence>
<dbReference type="InterPro" id="IPR001980">
    <property type="entry name" value="PPAT"/>
</dbReference>
<comment type="subunit">
    <text evidence="9">Homohexamer.</text>
</comment>
<dbReference type="SUPFAM" id="SSF52374">
    <property type="entry name" value="Nucleotidylyl transferase"/>
    <property type="match status" value="1"/>
</dbReference>
<feature type="binding site" evidence="9">
    <location>
        <position position="17"/>
    </location>
    <ligand>
        <name>ATP</name>
        <dbReference type="ChEBI" id="CHEBI:30616"/>
    </ligand>
</feature>
<dbReference type="PANTHER" id="PTHR21342">
    <property type="entry name" value="PHOSPHOPANTETHEINE ADENYLYLTRANSFERASE"/>
    <property type="match status" value="1"/>
</dbReference>
<dbReference type="UniPathway" id="UPA00241">
    <property type="reaction ID" value="UER00355"/>
</dbReference>
<keyword evidence="12" id="KW-1185">Reference proteome</keyword>
<evidence type="ECO:0000256" key="5">
    <source>
        <dbReference type="ARBA" id="ARBA00022840"/>
    </source>
</evidence>
<feature type="binding site" evidence="9">
    <location>
        <position position="9"/>
    </location>
    <ligand>
        <name>substrate</name>
    </ligand>
</feature>
<dbReference type="AlphaFoldDB" id="A0A7W4W7G3"/>
<evidence type="ECO:0000256" key="3">
    <source>
        <dbReference type="ARBA" id="ARBA00022695"/>
    </source>
</evidence>
<comment type="catalytic activity">
    <reaction evidence="8 9">
        <text>(R)-4'-phosphopantetheine + ATP + H(+) = 3'-dephospho-CoA + diphosphate</text>
        <dbReference type="Rhea" id="RHEA:19801"/>
        <dbReference type="ChEBI" id="CHEBI:15378"/>
        <dbReference type="ChEBI" id="CHEBI:30616"/>
        <dbReference type="ChEBI" id="CHEBI:33019"/>
        <dbReference type="ChEBI" id="CHEBI:57328"/>
        <dbReference type="ChEBI" id="CHEBI:61723"/>
        <dbReference type="EC" id="2.7.7.3"/>
    </reaction>
</comment>
<keyword evidence="3 9" id="KW-0548">Nucleotidyltransferase</keyword>
<dbReference type="NCBIfam" id="TIGR01510">
    <property type="entry name" value="coaD_prev_kdtB"/>
    <property type="match status" value="1"/>
</dbReference>
<comment type="subcellular location">
    <subcellularLocation>
        <location evidence="9">Cytoplasm</location>
    </subcellularLocation>
</comment>
<reference evidence="11 12" key="1">
    <citation type="submission" date="2020-08" db="EMBL/GenBank/DDBJ databases">
        <title>Genomic Encyclopedia of Type Strains, Phase III (KMG-III): the genomes of soil and plant-associated and newly described type strains.</title>
        <authorList>
            <person name="Whitman W."/>
        </authorList>
    </citation>
    <scope>NUCLEOTIDE SEQUENCE [LARGE SCALE GENOMIC DNA]</scope>
    <source>
        <strain evidence="11 12">CECT 8654</strain>
    </source>
</reference>
<dbReference type="GO" id="GO:0004595">
    <property type="term" value="F:pantetheine-phosphate adenylyltransferase activity"/>
    <property type="evidence" value="ECO:0007669"/>
    <property type="project" value="UniProtKB-UniRule"/>
</dbReference>
<evidence type="ECO:0000256" key="1">
    <source>
        <dbReference type="ARBA" id="ARBA00022490"/>
    </source>
</evidence>
<dbReference type="InterPro" id="IPR004821">
    <property type="entry name" value="Cyt_trans-like"/>
</dbReference>
<keyword evidence="4 9" id="KW-0547">Nucleotide-binding</keyword>
<dbReference type="GO" id="GO:0015937">
    <property type="term" value="P:coenzyme A biosynthetic process"/>
    <property type="evidence" value="ECO:0007669"/>
    <property type="project" value="UniProtKB-UniRule"/>
</dbReference>
<dbReference type="GO" id="GO:0005737">
    <property type="term" value="C:cytoplasm"/>
    <property type="evidence" value="ECO:0007669"/>
    <property type="project" value="UniProtKB-SubCell"/>
</dbReference>
<keyword evidence="1 9" id="KW-0963">Cytoplasm</keyword>
<evidence type="ECO:0000259" key="10">
    <source>
        <dbReference type="Pfam" id="PF01467"/>
    </source>
</evidence>
<organism evidence="11 12">
    <name type="scientific">Litorivivens lipolytica</name>
    <dbReference type="NCBI Taxonomy" id="1524264"/>
    <lineage>
        <taxon>Bacteria</taxon>
        <taxon>Pseudomonadati</taxon>
        <taxon>Pseudomonadota</taxon>
        <taxon>Gammaproteobacteria</taxon>
        <taxon>Litorivivens</taxon>
    </lineage>
</organism>
<gene>
    <name evidence="9" type="primary">coaD</name>
    <name evidence="11" type="ORF">FHR99_002603</name>
</gene>
<feature type="binding site" evidence="9">
    <location>
        <begin position="88"/>
        <end position="90"/>
    </location>
    <ligand>
        <name>ATP</name>
        <dbReference type="ChEBI" id="CHEBI:30616"/>
    </ligand>
</feature>
<evidence type="ECO:0000313" key="11">
    <source>
        <dbReference type="EMBL" id="MBB3048329.1"/>
    </source>
</evidence>
<feature type="binding site" evidence="9">
    <location>
        <position position="41"/>
    </location>
    <ligand>
        <name>substrate</name>
    </ligand>
</feature>
<evidence type="ECO:0000256" key="4">
    <source>
        <dbReference type="ARBA" id="ARBA00022741"/>
    </source>
</evidence>
<comment type="caution">
    <text evidence="11">The sequence shown here is derived from an EMBL/GenBank/DDBJ whole genome shotgun (WGS) entry which is preliminary data.</text>
</comment>
<feature type="binding site" evidence="9">
    <location>
        <position position="87"/>
    </location>
    <ligand>
        <name>substrate</name>
    </ligand>
</feature>
<evidence type="ECO:0000256" key="9">
    <source>
        <dbReference type="HAMAP-Rule" id="MF_00151"/>
    </source>
</evidence>
<dbReference type="Proteomes" id="UP000537130">
    <property type="component" value="Unassembled WGS sequence"/>
</dbReference>